<reference evidence="3 4" key="1">
    <citation type="submission" date="2019-05" db="EMBL/GenBank/DDBJ databases">
        <title>Psychrobacillus vulpis sp. nov., a new species isolated from feces of a red fox that inhabits in The Tablas de Daimiel Natural Park, Albacete, Spain.</title>
        <authorList>
            <person name="Rodriguez M."/>
            <person name="Reina J.C."/>
            <person name="Bejar V."/>
            <person name="Llamas I."/>
        </authorList>
    </citation>
    <scope>NUCLEOTIDE SEQUENCE [LARGE SCALE GENOMIC DNA]</scope>
    <source>
        <strain evidence="3 4">NHI-2</strain>
    </source>
</reference>
<proteinExistence type="predicted"/>
<dbReference type="PANTHER" id="PTHR43476:SF3">
    <property type="entry name" value="FAD-BINDING MONOOXYGENASE"/>
    <property type="match status" value="1"/>
</dbReference>
<protein>
    <recommendedName>
        <fullName evidence="2">FAD-binding domain-containing protein</fullName>
    </recommendedName>
</protein>
<dbReference type="Proteomes" id="UP000318937">
    <property type="component" value="Unassembled WGS sequence"/>
</dbReference>
<feature type="domain" description="FAD-binding" evidence="2">
    <location>
        <begin position="16"/>
        <end position="360"/>
    </location>
</feature>
<sequence>MKALNSKGVIIMKNYYDVVIIGAGPTGLIAASLLGEYNIQTLLVERNASTSEIPKAILVDDETLRVCQNMGLEKVMERVISPGGGAEYFADSNSTTPFAQVKPKIGRFGYYPRNKIDQPEFEKTLYENVKKYSSVDIVFNHELISFNEQRDKTSINLHNSETNESLMVSSRFLLGCDGGRSTVRKLLNIKLMDISNKADGSSFEEPWIILDLKNDDVKTRNTAFYCNPPRPSMHAATSKGMRRYEFMLLPGESEEEMLSDDVLEQLVAPFTNYKKENVVKKAVVRFNALIAEKFRFGRTILLGDAAHLTPPFAGQGLNSGVRDSYNLVWKLKLILDRISDESILESYEEERRDHVAAMIKLSVNMGNFILTTSKKRRMIRNTAFSVMSVVPPLKRYVTEMRFKPKPICTKGLFVDIETKEKDSILGAAIPQPNVLFSDITYRLMDYALNNNFTLLKVGNPDSIHFPEFNKELFTKLGIKEVTVLPSSYLPHEAYGETVITDTEGVFNAYQNKFILLRPDRYVAGIFTSQQWNEFFGKLENTLQMKERMVIKESSLQHNIS</sequence>
<name>A0A544TN05_9BACI</name>
<dbReference type="InterPro" id="IPR002938">
    <property type="entry name" value="FAD-bd"/>
</dbReference>
<evidence type="ECO:0000256" key="1">
    <source>
        <dbReference type="ARBA" id="ARBA00023002"/>
    </source>
</evidence>
<keyword evidence="4" id="KW-1185">Reference proteome</keyword>
<dbReference type="AlphaFoldDB" id="A0A544TN05"/>
<dbReference type="GO" id="GO:0071949">
    <property type="term" value="F:FAD binding"/>
    <property type="evidence" value="ECO:0007669"/>
    <property type="project" value="InterPro"/>
</dbReference>
<keyword evidence="1" id="KW-0560">Oxidoreductase</keyword>
<dbReference type="PRINTS" id="PR00420">
    <property type="entry name" value="RNGMNOXGNASE"/>
</dbReference>
<dbReference type="Pfam" id="PF01494">
    <property type="entry name" value="FAD_binding_3"/>
    <property type="match status" value="1"/>
</dbReference>
<dbReference type="GO" id="GO:0016491">
    <property type="term" value="F:oxidoreductase activity"/>
    <property type="evidence" value="ECO:0007669"/>
    <property type="project" value="UniProtKB-KW"/>
</dbReference>
<dbReference type="InterPro" id="IPR050631">
    <property type="entry name" value="PheA/TfdB_FAD_monoxygenase"/>
</dbReference>
<dbReference type="Gene3D" id="3.50.50.60">
    <property type="entry name" value="FAD/NAD(P)-binding domain"/>
    <property type="match status" value="1"/>
</dbReference>
<gene>
    <name evidence="3" type="ORF">FG383_00685</name>
</gene>
<evidence type="ECO:0000313" key="3">
    <source>
        <dbReference type="EMBL" id="TQR18832.1"/>
    </source>
</evidence>
<evidence type="ECO:0000259" key="2">
    <source>
        <dbReference type="Pfam" id="PF01494"/>
    </source>
</evidence>
<dbReference type="InterPro" id="IPR036188">
    <property type="entry name" value="FAD/NAD-bd_sf"/>
</dbReference>
<evidence type="ECO:0000313" key="4">
    <source>
        <dbReference type="Proteomes" id="UP000318937"/>
    </source>
</evidence>
<accession>A0A544TN05</accession>
<organism evidence="3 4">
    <name type="scientific">Psychrobacillus soli</name>
    <dbReference type="NCBI Taxonomy" id="1543965"/>
    <lineage>
        <taxon>Bacteria</taxon>
        <taxon>Bacillati</taxon>
        <taxon>Bacillota</taxon>
        <taxon>Bacilli</taxon>
        <taxon>Bacillales</taxon>
        <taxon>Bacillaceae</taxon>
        <taxon>Psychrobacillus</taxon>
    </lineage>
</organism>
<dbReference type="SUPFAM" id="SSF51905">
    <property type="entry name" value="FAD/NAD(P)-binding domain"/>
    <property type="match status" value="1"/>
</dbReference>
<dbReference type="Gene3D" id="3.30.9.10">
    <property type="entry name" value="D-Amino Acid Oxidase, subunit A, domain 2"/>
    <property type="match status" value="1"/>
</dbReference>
<dbReference type="OrthoDB" id="9766816at2"/>
<dbReference type="EMBL" id="VDGG01000001">
    <property type="protein sequence ID" value="TQR18832.1"/>
    <property type="molecule type" value="Genomic_DNA"/>
</dbReference>
<comment type="caution">
    <text evidence="3">The sequence shown here is derived from an EMBL/GenBank/DDBJ whole genome shotgun (WGS) entry which is preliminary data.</text>
</comment>
<dbReference type="PANTHER" id="PTHR43476">
    <property type="entry name" value="3-(3-HYDROXY-PHENYL)PROPIONATE/3-HYDROXYCINNAMIC ACID HYDROXYLASE"/>
    <property type="match status" value="1"/>
</dbReference>